<dbReference type="CDD" id="cd04692">
    <property type="entry name" value="NUDIX_Hydrolase"/>
    <property type="match status" value="1"/>
</dbReference>
<dbReference type="PANTHER" id="PTHR10885">
    <property type="entry name" value="ISOPENTENYL-DIPHOSPHATE DELTA-ISOMERASE"/>
    <property type="match status" value="1"/>
</dbReference>
<evidence type="ECO:0000313" key="3">
    <source>
        <dbReference type="Proteomes" id="UP001500880"/>
    </source>
</evidence>
<dbReference type="Gene3D" id="3.90.79.10">
    <property type="entry name" value="Nucleoside Triphosphate Pyrophosphohydrolase"/>
    <property type="match status" value="1"/>
</dbReference>
<dbReference type="Proteomes" id="UP001500880">
    <property type="component" value="Unassembled WGS sequence"/>
</dbReference>
<dbReference type="PANTHER" id="PTHR10885:SF0">
    <property type="entry name" value="ISOPENTENYL-DIPHOSPHATE DELTA-ISOMERASE"/>
    <property type="match status" value="1"/>
</dbReference>
<organism evidence="2 3">
    <name type="scientific">Salinibacillus aidingensis</name>
    <dbReference type="NCBI Taxonomy" id="237684"/>
    <lineage>
        <taxon>Bacteria</taxon>
        <taxon>Bacillati</taxon>
        <taxon>Bacillota</taxon>
        <taxon>Bacilli</taxon>
        <taxon>Bacillales</taxon>
        <taxon>Bacillaceae</taxon>
        <taxon>Salinibacillus</taxon>
    </lineage>
</organism>
<evidence type="ECO:0000313" key="2">
    <source>
        <dbReference type="EMBL" id="GAA0485349.1"/>
    </source>
</evidence>
<feature type="domain" description="Nudix hydrolase" evidence="1">
    <location>
        <begin position="28"/>
        <end position="168"/>
    </location>
</feature>
<evidence type="ECO:0000259" key="1">
    <source>
        <dbReference type="PROSITE" id="PS51462"/>
    </source>
</evidence>
<sequence>MDERLDVLDENLQVIGQENRKTVHEQEWLHAAFQCWLYTYLYDVPYLLFQVRNAHVNYPNLLDITVGGHLKAGEGPEEGSREIKEEIGLEVPFHELTPLGIVRDTLQQPNGKQDRECCYVYAYHYKGDITELRINPDEVAGIVCLPMDDFKQIIERDYENYRTEALSYQGNQVKSKTLNLTIKDFVPHTEAYYEFVLYHLSQLQNAK</sequence>
<proteinExistence type="predicted"/>
<dbReference type="RefSeq" id="WP_343837936.1">
    <property type="nucleotide sequence ID" value="NZ_BAAADO010000002.1"/>
</dbReference>
<comment type="caution">
    <text evidence="2">The sequence shown here is derived from an EMBL/GenBank/DDBJ whole genome shotgun (WGS) entry which is preliminary data.</text>
</comment>
<dbReference type="Pfam" id="PF00293">
    <property type="entry name" value="NUDIX"/>
    <property type="match status" value="1"/>
</dbReference>
<gene>
    <name evidence="2" type="ORF">GCM10008986_08290</name>
</gene>
<reference evidence="3" key="1">
    <citation type="journal article" date="2019" name="Int. J. Syst. Evol. Microbiol.">
        <title>The Global Catalogue of Microorganisms (GCM) 10K type strain sequencing project: providing services to taxonomists for standard genome sequencing and annotation.</title>
        <authorList>
            <consortium name="The Broad Institute Genomics Platform"/>
            <consortium name="The Broad Institute Genome Sequencing Center for Infectious Disease"/>
            <person name="Wu L."/>
            <person name="Ma J."/>
        </authorList>
    </citation>
    <scope>NUCLEOTIDE SEQUENCE [LARGE SCALE GENOMIC DNA]</scope>
    <source>
        <strain evidence="3">JCM 12389</strain>
    </source>
</reference>
<dbReference type="SUPFAM" id="SSF55811">
    <property type="entry name" value="Nudix"/>
    <property type="match status" value="1"/>
</dbReference>
<dbReference type="InterPro" id="IPR015797">
    <property type="entry name" value="NUDIX_hydrolase-like_dom_sf"/>
</dbReference>
<name>A0ABP3KTJ9_9BACI</name>
<protein>
    <submittedName>
        <fullName evidence="2">NUDIX domain-containing protein</fullName>
    </submittedName>
</protein>
<dbReference type="InterPro" id="IPR000086">
    <property type="entry name" value="NUDIX_hydrolase_dom"/>
</dbReference>
<keyword evidence="3" id="KW-1185">Reference proteome</keyword>
<dbReference type="EMBL" id="BAAADO010000002">
    <property type="protein sequence ID" value="GAA0485349.1"/>
    <property type="molecule type" value="Genomic_DNA"/>
</dbReference>
<accession>A0ABP3KTJ9</accession>
<dbReference type="PROSITE" id="PS51462">
    <property type="entry name" value="NUDIX"/>
    <property type="match status" value="1"/>
</dbReference>